<evidence type="ECO:0000313" key="2">
    <source>
        <dbReference type="Proteomes" id="UP000176101"/>
    </source>
</evidence>
<comment type="caution">
    <text evidence="1">The sequence shown here is derived from an EMBL/GenBank/DDBJ whole genome shotgun (WGS) entry which is preliminary data.</text>
</comment>
<sequence>MAGARQLRRVAGEPVLTAIAYAVAEGLCEAGLVPRGAAAVSLTPDAEGAYRIGLEGVPEAASECFVTALDEAVSPVGDPRYLLPRYVPDRQGWRAGHRATRNKLSHAVVHHAVPSVLGGQRRSADAYAACWNRYVSGGEAVYTRSPEGAGLLAAQAGRSPLDATTALRVGWV</sequence>
<dbReference type="AlphaFoldDB" id="A0A1E7JZ30"/>
<accession>A0A1E7JZ30</accession>
<reference evidence="1 2" key="1">
    <citation type="journal article" date="2016" name="Front. Microbiol.">
        <title>Comparative Genomics Analysis of Streptomyces Species Reveals Their Adaptation to the Marine Environment and Their Diversity at the Genomic Level.</title>
        <authorList>
            <person name="Tian X."/>
            <person name="Zhang Z."/>
            <person name="Yang T."/>
            <person name="Chen M."/>
            <person name="Li J."/>
            <person name="Chen F."/>
            <person name="Yang J."/>
            <person name="Li W."/>
            <person name="Zhang B."/>
            <person name="Zhang Z."/>
            <person name="Wu J."/>
            <person name="Zhang C."/>
            <person name="Long L."/>
            <person name="Xiao J."/>
        </authorList>
    </citation>
    <scope>NUCLEOTIDE SEQUENCE [LARGE SCALE GENOMIC DNA]</scope>
    <source>
        <strain evidence="1 2">SCSIO 02100</strain>
    </source>
</reference>
<dbReference type="PATRIC" id="fig|1075402.3.peg.4829"/>
<dbReference type="OrthoDB" id="9992720at2"/>
<gene>
    <name evidence="1" type="ORF">AN216_18340</name>
</gene>
<organism evidence="1 2">
    <name type="scientific">Streptomyces oceani</name>
    <dbReference type="NCBI Taxonomy" id="1075402"/>
    <lineage>
        <taxon>Bacteria</taxon>
        <taxon>Bacillati</taxon>
        <taxon>Actinomycetota</taxon>
        <taxon>Actinomycetes</taxon>
        <taxon>Kitasatosporales</taxon>
        <taxon>Streptomycetaceae</taxon>
        <taxon>Streptomyces</taxon>
    </lineage>
</organism>
<dbReference type="STRING" id="1075402.AN216_18340"/>
<name>A0A1E7JZ30_9ACTN</name>
<keyword evidence="2" id="KW-1185">Reference proteome</keyword>
<dbReference type="EMBL" id="LJGU01000133">
    <property type="protein sequence ID" value="OEU96910.1"/>
    <property type="molecule type" value="Genomic_DNA"/>
</dbReference>
<protein>
    <submittedName>
        <fullName evidence="1">Uncharacterized protein</fullName>
    </submittedName>
</protein>
<proteinExistence type="predicted"/>
<evidence type="ECO:0000313" key="1">
    <source>
        <dbReference type="EMBL" id="OEU96910.1"/>
    </source>
</evidence>
<dbReference type="Proteomes" id="UP000176101">
    <property type="component" value="Unassembled WGS sequence"/>
</dbReference>